<evidence type="ECO:0000313" key="1">
    <source>
        <dbReference type="EMBL" id="MBP1970151.1"/>
    </source>
</evidence>
<dbReference type="RefSeq" id="WP_209463296.1">
    <property type="nucleotide sequence ID" value="NZ_CP110224.1"/>
</dbReference>
<proteinExistence type="predicted"/>
<dbReference type="InterPro" id="IPR011033">
    <property type="entry name" value="PRC_barrel-like_sf"/>
</dbReference>
<dbReference type="Proteomes" id="UP001519345">
    <property type="component" value="Unassembled WGS sequence"/>
</dbReference>
<keyword evidence="2" id="KW-1185">Reference proteome</keyword>
<name>A0ABS4II82_9BACI</name>
<dbReference type="EMBL" id="JAGGKX010000010">
    <property type="protein sequence ID" value="MBP1970151.1"/>
    <property type="molecule type" value="Genomic_DNA"/>
</dbReference>
<gene>
    <name evidence="1" type="ORF">J2Z83_002267</name>
</gene>
<dbReference type="Gene3D" id="3.90.50.10">
    <property type="entry name" value="Photosynthetic Reaction Center, subunit H, domain 2"/>
    <property type="match status" value="2"/>
</dbReference>
<accession>A0ABS4II82</accession>
<organism evidence="1 2">
    <name type="scientific">Virgibacillus natechei</name>
    <dbReference type="NCBI Taxonomy" id="1216297"/>
    <lineage>
        <taxon>Bacteria</taxon>
        <taxon>Bacillati</taxon>
        <taxon>Bacillota</taxon>
        <taxon>Bacilli</taxon>
        <taxon>Bacillales</taxon>
        <taxon>Bacillaceae</taxon>
        <taxon>Virgibacillus</taxon>
    </lineage>
</organism>
<dbReference type="SUPFAM" id="SSF50346">
    <property type="entry name" value="PRC-barrel domain"/>
    <property type="match status" value="2"/>
</dbReference>
<sequence length="238" mass="27966">MLYFTTELKTYHIYASDGEMGKIRDLYFDDTQWAIRYAVVDTRKWLPGRRVLLSPTAFINLNESNENLEVKYDKEAIRNSPAIPEENPISKDVEDSLIDYYGWSRYWIGNALWGPEYGPLSTSKGEEPTKEQMKYDQQMNGQDYDLRSENETINYKVHADNGKVGRVADMIYDDEQWKIQYIVVQSNESMVEEEYIVYTPGDIQSVDWFEEDIYVKGSLEEMKQSKLYKSKEEILSDL</sequence>
<comment type="caution">
    <text evidence="1">The sequence shown here is derived from an EMBL/GenBank/DDBJ whole genome shotgun (WGS) entry which is preliminary data.</text>
</comment>
<protein>
    <submittedName>
        <fullName evidence="1">Sporulation protein YlmC with PRC-barrel domain</fullName>
    </submittedName>
</protein>
<evidence type="ECO:0000313" key="2">
    <source>
        <dbReference type="Proteomes" id="UP001519345"/>
    </source>
</evidence>
<dbReference type="InterPro" id="IPR014747">
    <property type="entry name" value="Bac_photo_RC_H_C"/>
</dbReference>
<reference evidence="1 2" key="1">
    <citation type="submission" date="2021-03" db="EMBL/GenBank/DDBJ databases">
        <title>Genomic Encyclopedia of Type Strains, Phase IV (KMG-IV): sequencing the most valuable type-strain genomes for metagenomic binning, comparative biology and taxonomic classification.</title>
        <authorList>
            <person name="Goeker M."/>
        </authorList>
    </citation>
    <scope>NUCLEOTIDE SEQUENCE [LARGE SCALE GENOMIC DNA]</scope>
    <source>
        <strain evidence="1 2">DSM 25609</strain>
    </source>
</reference>